<dbReference type="EMBL" id="JBDGHN010000008">
    <property type="protein sequence ID" value="MEN2752554.1"/>
    <property type="molecule type" value="Genomic_DNA"/>
</dbReference>
<comment type="caution">
    <text evidence="1">The sequence shown here is derived from an EMBL/GenBank/DDBJ whole genome shotgun (WGS) entry which is preliminary data.</text>
</comment>
<keyword evidence="1" id="KW-0378">Hydrolase</keyword>
<gene>
    <name evidence="1" type="ORF">AAIR29_13030</name>
</gene>
<dbReference type="Gene3D" id="3.40.50.1820">
    <property type="entry name" value="alpha/beta hydrolase"/>
    <property type="match status" value="1"/>
</dbReference>
<dbReference type="PANTHER" id="PTHR35602:SF3">
    <property type="entry name" value="ESTERASE YQIA"/>
    <property type="match status" value="1"/>
</dbReference>
<dbReference type="GO" id="GO:0016787">
    <property type="term" value="F:hydrolase activity"/>
    <property type="evidence" value="ECO:0007669"/>
    <property type="project" value="UniProtKB-KW"/>
</dbReference>
<evidence type="ECO:0000313" key="1">
    <source>
        <dbReference type="EMBL" id="MEN2752554.1"/>
    </source>
</evidence>
<name>A0ABU9XAV7_9GAMM</name>
<accession>A0ABU9XAV7</accession>
<dbReference type="InterPro" id="IPR029058">
    <property type="entry name" value="AB_hydrolase_fold"/>
</dbReference>
<sequence length="207" mass="23131">MNIVYVHGLDSDANSTKGLLLEKYCQQHCPDIKVHRPDLNQSPEQVFSYLMDLVSKLSKDAKTVLVGSSLGGYFSTLVSNHTGCPILLLNPSTQPHITLQRFEDDKNADTLKMDDNKDETLYTTPGGWAMTKADLQWFAHHQLLSVANPSQVTVMLKKDDELLDANLSAAFYQQQGATVTIQEGGDHRFSDFAEHLPKVIEMVRQLV</sequence>
<keyword evidence="2" id="KW-1185">Reference proteome</keyword>
<dbReference type="PANTHER" id="PTHR35602">
    <property type="entry name" value="ESTERASE YQIA-RELATED"/>
    <property type="match status" value="1"/>
</dbReference>
<dbReference type="SUPFAM" id="SSF53474">
    <property type="entry name" value="alpha/beta-Hydrolases"/>
    <property type="match status" value="1"/>
</dbReference>
<dbReference type="RefSeq" id="WP_299221298.1">
    <property type="nucleotide sequence ID" value="NZ_JBDGHN010000008.1"/>
</dbReference>
<organism evidence="1 2">
    <name type="scientific">Psychrobacter saeujeotis</name>
    <dbReference type="NCBI Taxonomy" id="3143436"/>
    <lineage>
        <taxon>Bacteria</taxon>
        <taxon>Pseudomonadati</taxon>
        <taxon>Pseudomonadota</taxon>
        <taxon>Gammaproteobacteria</taxon>
        <taxon>Moraxellales</taxon>
        <taxon>Moraxellaceae</taxon>
        <taxon>Psychrobacter</taxon>
    </lineage>
</organism>
<proteinExistence type="predicted"/>
<protein>
    <submittedName>
        <fullName evidence="1">YqiA/YcfP family alpha/beta fold hydrolase</fullName>
    </submittedName>
</protein>
<dbReference type="InterPro" id="IPR008886">
    <property type="entry name" value="UPF0227/Esterase_YqiA"/>
</dbReference>
<evidence type="ECO:0000313" key="2">
    <source>
        <dbReference type="Proteomes" id="UP001461960"/>
    </source>
</evidence>
<reference evidence="1 2" key="1">
    <citation type="submission" date="2024-05" db="EMBL/GenBank/DDBJ databases">
        <authorList>
            <person name="Kim H.-Y."/>
            <person name="Kim E."/>
            <person name="Cai Y."/>
            <person name="Yang S.-M."/>
            <person name="Lee W."/>
        </authorList>
    </citation>
    <scope>NUCLEOTIDE SEQUENCE [LARGE SCALE GENOMIC DNA]</scope>
    <source>
        <strain evidence="1 2">FBL11</strain>
    </source>
</reference>
<dbReference type="Proteomes" id="UP001461960">
    <property type="component" value="Unassembled WGS sequence"/>
</dbReference>
<dbReference type="Pfam" id="PF05728">
    <property type="entry name" value="UPF0227"/>
    <property type="match status" value="1"/>
</dbReference>